<keyword evidence="10" id="KW-1185">Reference proteome</keyword>
<evidence type="ECO:0000256" key="7">
    <source>
        <dbReference type="RuleBase" id="RU363032"/>
    </source>
</evidence>
<dbReference type="KEGG" id="phy:AJ81_02610"/>
<dbReference type="EMBL" id="CP007141">
    <property type="protein sequence ID" value="AJC73277.1"/>
    <property type="molecule type" value="Genomic_DNA"/>
</dbReference>
<keyword evidence="2 7" id="KW-0813">Transport</keyword>
<feature type="transmembrane region" description="Helical" evidence="7">
    <location>
        <begin position="169"/>
        <end position="193"/>
    </location>
</feature>
<feature type="transmembrane region" description="Helical" evidence="7">
    <location>
        <begin position="7"/>
        <end position="28"/>
    </location>
</feature>
<keyword evidence="3" id="KW-1003">Cell membrane</keyword>
<dbReference type="PROSITE" id="PS50928">
    <property type="entry name" value="ABC_TM1"/>
    <property type="match status" value="1"/>
</dbReference>
<reference evidence="9 10" key="1">
    <citation type="submission" date="2014-01" db="EMBL/GenBank/DDBJ databases">
        <title>Genome sequencing of Thermotog hypogea.</title>
        <authorList>
            <person name="Zhang X."/>
            <person name="Alvare G."/>
            <person name="Fristensky B."/>
            <person name="Chen L."/>
            <person name="Suen T."/>
            <person name="Chen Q."/>
            <person name="Ma K."/>
        </authorList>
    </citation>
    <scope>NUCLEOTIDE SEQUENCE [LARGE SCALE GENOMIC DNA]</scope>
    <source>
        <strain evidence="9 10">DSM 11164</strain>
    </source>
</reference>
<dbReference type="SUPFAM" id="SSF161098">
    <property type="entry name" value="MetI-like"/>
    <property type="match status" value="1"/>
</dbReference>
<dbReference type="PANTHER" id="PTHR43227:SF11">
    <property type="entry name" value="BLL4140 PROTEIN"/>
    <property type="match status" value="1"/>
</dbReference>
<protein>
    <submittedName>
        <fullName evidence="9">ABC transporter permease</fullName>
    </submittedName>
</protein>
<evidence type="ECO:0000256" key="2">
    <source>
        <dbReference type="ARBA" id="ARBA00022448"/>
    </source>
</evidence>
<evidence type="ECO:0000256" key="1">
    <source>
        <dbReference type="ARBA" id="ARBA00004651"/>
    </source>
</evidence>
<dbReference type="GO" id="GO:0005886">
    <property type="term" value="C:plasma membrane"/>
    <property type="evidence" value="ECO:0007669"/>
    <property type="project" value="UniProtKB-SubCell"/>
</dbReference>
<feature type="transmembrane region" description="Helical" evidence="7">
    <location>
        <begin position="72"/>
        <end position="94"/>
    </location>
</feature>
<comment type="subcellular location">
    <subcellularLocation>
        <location evidence="1 7">Cell membrane</location>
        <topology evidence="1 7">Multi-pass membrane protein</topology>
    </subcellularLocation>
</comment>
<feature type="transmembrane region" description="Helical" evidence="7">
    <location>
        <begin position="106"/>
        <end position="125"/>
    </location>
</feature>
<dbReference type="RefSeq" id="WP_031503806.1">
    <property type="nucleotide sequence ID" value="NC_022795.1"/>
</dbReference>
<evidence type="ECO:0000313" key="9">
    <source>
        <dbReference type="EMBL" id="AJC73277.1"/>
    </source>
</evidence>
<name>A0A0X1KPQ2_9THEM</name>
<dbReference type="InterPro" id="IPR035906">
    <property type="entry name" value="MetI-like_sf"/>
</dbReference>
<dbReference type="InterPro" id="IPR000515">
    <property type="entry name" value="MetI-like"/>
</dbReference>
<keyword evidence="5 7" id="KW-1133">Transmembrane helix</keyword>
<feature type="transmembrane region" description="Helical" evidence="7">
    <location>
        <begin position="205"/>
        <end position="226"/>
    </location>
</feature>
<accession>A0A0X1KPQ2</accession>
<dbReference type="InterPro" id="IPR050809">
    <property type="entry name" value="UgpAE/MalFG_permease"/>
</dbReference>
<dbReference type="PANTHER" id="PTHR43227">
    <property type="entry name" value="BLL4140 PROTEIN"/>
    <property type="match status" value="1"/>
</dbReference>
<dbReference type="OrthoDB" id="9807129at2"/>
<dbReference type="PATRIC" id="fig|1123384.7.peg.515"/>
<proteinExistence type="inferred from homology"/>
<evidence type="ECO:0000256" key="3">
    <source>
        <dbReference type="ARBA" id="ARBA00022475"/>
    </source>
</evidence>
<feature type="transmembrane region" description="Helical" evidence="7">
    <location>
        <begin position="270"/>
        <end position="292"/>
    </location>
</feature>
<keyword evidence="4 7" id="KW-0812">Transmembrane</keyword>
<evidence type="ECO:0000256" key="6">
    <source>
        <dbReference type="ARBA" id="ARBA00023136"/>
    </source>
</evidence>
<dbReference type="AlphaFoldDB" id="A0A0X1KPQ2"/>
<keyword evidence="6 7" id="KW-0472">Membrane</keyword>
<sequence>MKVKARYVLLFILPALALYSLFVVYPLFDSLMLSFYSWKGVGPKIFVGLKNFREMFFGGFSKEVFNAFFHNIYFFIVAATLELGLGFLIAFLLASKLRGAKLFRTVVYMPNMIPLVIVGFMWNLFLNPQIGLVNNFLKFIGLKSLARPWLGDPSTALLSIILVNTWRHLGFYVLVILAAILNISPDLIEAAYIDGANNRKIATKIVLPLVLPTFRTLLILLFIGSFNVFDMVYAMTGVQAGPFRKTDVLGTVFYRTAFGGLGSAYTDMGLGAAVTVFIFAIVMPLSILYVFLVERRERAW</sequence>
<gene>
    <name evidence="9" type="ORF">AJ81_02610</name>
</gene>
<evidence type="ECO:0000256" key="5">
    <source>
        <dbReference type="ARBA" id="ARBA00022989"/>
    </source>
</evidence>
<dbReference type="STRING" id="1123384.AJ81_02610"/>
<organism evidence="9 10">
    <name type="scientific">Pseudothermotoga hypogea DSM 11164 = NBRC 106472</name>
    <dbReference type="NCBI Taxonomy" id="1123384"/>
    <lineage>
        <taxon>Bacteria</taxon>
        <taxon>Thermotogati</taxon>
        <taxon>Thermotogota</taxon>
        <taxon>Thermotogae</taxon>
        <taxon>Thermotogales</taxon>
        <taxon>Thermotogaceae</taxon>
        <taxon>Pseudothermotoga</taxon>
    </lineage>
</organism>
<dbReference type="CDD" id="cd06261">
    <property type="entry name" value="TM_PBP2"/>
    <property type="match status" value="1"/>
</dbReference>
<feature type="domain" description="ABC transmembrane type-1" evidence="8">
    <location>
        <begin position="68"/>
        <end position="289"/>
    </location>
</feature>
<evidence type="ECO:0000256" key="4">
    <source>
        <dbReference type="ARBA" id="ARBA00022692"/>
    </source>
</evidence>
<comment type="similarity">
    <text evidence="7">Belongs to the binding-protein-dependent transport system permease family.</text>
</comment>
<evidence type="ECO:0000259" key="8">
    <source>
        <dbReference type="PROSITE" id="PS50928"/>
    </source>
</evidence>
<dbReference type="PaxDb" id="1123384-AJ81_02610"/>
<dbReference type="Pfam" id="PF00528">
    <property type="entry name" value="BPD_transp_1"/>
    <property type="match status" value="1"/>
</dbReference>
<evidence type="ECO:0000313" key="10">
    <source>
        <dbReference type="Proteomes" id="UP000077469"/>
    </source>
</evidence>
<dbReference type="Gene3D" id="1.10.3720.10">
    <property type="entry name" value="MetI-like"/>
    <property type="match status" value="1"/>
</dbReference>
<dbReference type="GO" id="GO:0055085">
    <property type="term" value="P:transmembrane transport"/>
    <property type="evidence" value="ECO:0007669"/>
    <property type="project" value="InterPro"/>
</dbReference>
<dbReference type="Proteomes" id="UP000077469">
    <property type="component" value="Chromosome"/>
</dbReference>